<reference evidence="4 5" key="1">
    <citation type="submission" date="2016-10" db="EMBL/GenBank/DDBJ databases">
        <authorList>
            <person name="de Groot N.N."/>
        </authorList>
    </citation>
    <scope>NUCLEOTIDE SEQUENCE [LARGE SCALE GENOMIC DNA]</scope>
    <source>
        <strain evidence="4 5">CGMCC 1.9113</strain>
    </source>
</reference>
<evidence type="ECO:0000256" key="1">
    <source>
        <dbReference type="SAM" id="Coils"/>
    </source>
</evidence>
<name>A0A1I5Q619_9SPHN</name>
<feature type="coiled-coil region" evidence="1">
    <location>
        <begin position="99"/>
        <end position="126"/>
    </location>
</feature>
<feature type="region of interest" description="Disordered" evidence="2">
    <location>
        <begin position="303"/>
        <end position="323"/>
    </location>
</feature>
<organism evidence="4 5">
    <name type="scientific">Sphingomonas rubra</name>
    <dbReference type="NCBI Taxonomy" id="634430"/>
    <lineage>
        <taxon>Bacteria</taxon>
        <taxon>Pseudomonadati</taxon>
        <taxon>Pseudomonadota</taxon>
        <taxon>Alphaproteobacteria</taxon>
        <taxon>Sphingomonadales</taxon>
        <taxon>Sphingomonadaceae</taxon>
        <taxon>Sphingomonas</taxon>
    </lineage>
</organism>
<dbReference type="Proteomes" id="UP000199586">
    <property type="component" value="Unassembled WGS sequence"/>
</dbReference>
<dbReference type="RefSeq" id="WP_093330702.1">
    <property type="nucleotide sequence ID" value="NZ_FOXP01000001.1"/>
</dbReference>
<evidence type="ECO:0000259" key="3">
    <source>
        <dbReference type="Pfam" id="PF10686"/>
    </source>
</evidence>
<keyword evidence="5" id="KW-1185">Reference proteome</keyword>
<evidence type="ECO:0000313" key="4">
    <source>
        <dbReference type="EMBL" id="SFP41440.1"/>
    </source>
</evidence>
<feature type="domain" description="YspA cpYpsA-related SLOG" evidence="3">
    <location>
        <begin position="183"/>
        <end position="255"/>
    </location>
</feature>
<proteinExistence type="predicted"/>
<gene>
    <name evidence="4" type="ORF">SAMN04488241_101467</name>
</gene>
<evidence type="ECO:0000313" key="5">
    <source>
        <dbReference type="Proteomes" id="UP000199586"/>
    </source>
</evidence>
<keyword evidence="1" id="KW-0175">Coiled coil</keyword>
<dbReference type="InterPro" id="IPR019627">
    <property type="entry name" value="YAcAr"/>
</dbReference>
<dbReference type="EMBL" id="FOXP01000001">
    <property type="protein sequence ID" value="SFP41440.1"/>
    <property type="molecule type" value="Genomic_DNA"/>
</dbReference>
<protein>
    <recommendedName>
        <fullName evidence="3">YspA cpYpsA-related SLOG domain-containing protein</fullName>
    </recommendedName>
</protein>
<dbReference type="STRING" id="634430.SAMN04488241_101467"/>
<dbReference type="Pfam" id="PF10686">
    <property type="entry name" value="YAcAr"/>
    <property type="match status" value="1"/>
</dbReference>
<dbReference type="AlphaFoldDB" id="A0A1I5Q619"/>
<evidence type="ECO:0000256" key="2">
    <source>
        <dbReference type="SAM" id="MobiDB-lite"/>
    </source>
</evidence>
<dbReference type="OrthoDB" id="7854101at2"/>
<sequence length="323" mass="35118">MPTTLAAQLAALELGHLSINTDRGTRTLARPEPEAIDHTLAAVWSDLFALFTDTILEDQAEELGWGFVNLFHRAATKASTRIDRATDEIRLLLATADGSEVHTSELEQQVERAQDAEAEMLALENLRETAAFLYLAETGSSWRPAGGSRLSHDALTTSAVVQGREFLKARAEGKRRAAMPEGTPVVFAGGRQTFQTTDDAKAYGDAIWQTLDRVRANVADMVLVHGGDGKGADRLAASWAERHKVPQISFSLDTRLGARAGFRRNEQMLGLKPRYVVAFAGNGVLERLVIQAKERSIAVVDRRGPLGTNPKHHARVTSASMAG</sequence>
<accession>A0A1I5Q619</accession>